<feature type="chain" id="PRO_5015648294" evidence="2">
    <location>
        <begin position="22"/>
        <end position="400"/>
    </location>
</feature>
<feature type="transmembrane region" description="Helical" evidence="1">
    <location>
        <begin position="175"/>
        <end position="197"/>
    </location>
</feature>
<name>A0A2S6G1H3_9CLOT</name>
<sequence>MKKLIIMVLFIIMISFTTTKAETQIKKVDINGGGGIENVEEKNIDTMDEKDLENLYEYMRNIKLDHEVSNDLDIKSYISNYIKTGKGNLNYREVLKGLLSYTFKEVISSSKFLVMVIVIALITALLKNIQDAFTNDNITNIAYFACYSILIMILSKSFLISINLAKGTIKELTDFMAALIPVLMLLLTSVGGVAQVATMDPITLIAINVIPRFYVDFIIPFILMGFVLQFINSLSEDYKITKLAKLSNQIVLWVQGIIMTIFIGIITIRGATSSTLDAVTAKTAKFAVDNFVPIVGKALSDAVATVAGYSLLLKNAVSVLGLVIIVFIIITPILKLFIMAMLYKITAAFIEPISDKRIIECVSSIGDSIILIMSCVICISVMFFIMIAIIASSGKAIIGV</sequence>
<evidence type="ECO:0000313" key="3">
    <source>
        <dbReference type="EMBL" id="PPK49782.1"/>
    </source>
</evidence>
<evidence type="ECO:0000256" key="1">
    <source>
        <dbReference type="SAM" id="Phobius"/>
    </source>
</evidence>
<keyword evidence="1" id="KW-0812">Transmembrane</keyword>
<dbReference type="STRING" id="37659.GCA_000703125_02505"/>
<dbReference type="Pfam" id="PF09546">
    <property type="entry name" value="Spore_III_AE"/>
    <property type="match status" value="1"/>
</dbReference>
<feature type="transmembrane region" description="Helical" evidence="1">
    <location>
        <begin position="209"/>
        <end position="230"/>
    </location>
</feature>
<gene>
    <name evidence="3" type="ORF">BD821_101448</name>
</gene>
<organism evidence="3 4">
    <name type="scientific">Clostridium algidicarnis DSM 15099</name>
    <dbReference type="NCBI Taxonomy" id="1121295"/>
    <lineage>
        <taxon>Bacteria</taxon>
        <taxon>Bacillati</taxon>
        <taxon>Bacillota</taxon>
        <taxon>Clostridia</taxon>
        <taxon>Eubacteriales</taxon>
        <taxon>Clostridiaceae</taxon>
        <taxon>Clostridium</taxon>
    </lineage>
</organism>
<protein>
    <submittedName>
        <fullName evidence="3">Stage III sporulation protein AE</fullName>
    </submittedName>
</protein>
<comment type="caution">
    <text evidence="3">The sequence shown here is derived from an EMBL/GenBank/DDBJ whole genome shotgun (WGS) entry which is preliminary data.</text>
</comment>
<dbReference type="InterPro" id="IPR014194">
    <property type="entry name" value="Spore_III_AE"/>
</dbReference>
<keyword evidence="1" id="KW-1133">Transmembrane helix</keyword>
<evidence type="ECO:0000313" key="4">
    <source>
        <dbReference type="Proteomes" id="UP000239863"/>
    </source>
</evidence>
<reference evidence="3 4" key="1">
    <citation type="submission" date="2018-02" db="EMBL/GenBank/DDBJ databases">
        <title>Genomic Encyclopedia of Archaeal and Bacterial Type Strains, Phase II (KMG-II): from individual species to whole genera.</title>
        <authorList>
            <person name="Goeker M."/>
        </authorList>
    </citation>
    <scope>NUCLEOTIDE SEQUENCE [LARGE SCALE GENOMIC DNA]</scope>
    <source>
        <strain evidence="3 4">DSM 15099</strain>
    </source>
</reference>
<feature type="transmembrane region" description="Helical" evidence="1">
    <location>
        <begin position="250"/>
        <end position="271"/>
    </location>
</feature>
<feature type="transmembrane region" description="Helical" evidence="1">
    <location>
        <begin position="291"/>
        <end position="313"/>
    </location>
</feature>
<keyword evidence="1" id="KW-0472">Membrane</keyword>
<feature type="transmembrane region" description="Helical" evidence="1">
    <location>
        <begin position="112"/>
        <end position="129"/>
    </location>
</feature>
<dbReference type="NCBIfam" id="TIGR02829">
    <property type="entry name" value="spore_III_AE"/>
    <property type="match status" value="1"/>
</dbReference>
<feature type="signal peptide" evidence="2">
    <location>
        <begin position="1"/>
        <end position="21"/>
    </location>
</feature>
<feature type="transmembrane region" description="Helical" evidence="1">
    <location>
        <begin position="319"/>
        <end position="343"/>
    </location>
</feature>
<dbReference type="OrthoDB" id="1706761at2"/>
<dbReference type="RefSeq" id="WP_029453190.1">
    <property type="nucleotide sequence ID" value="NZ_PTIS01000001.1"/>
</dbReference>
<dbReference type="EMBL" id="PTIS01000001">
    <property type="protein sequence ID" value="PPK49782.1"/>
    <property type="molecule type" value="Genomic_DNA"/>
</dbReference>
<dbReference type="GeneID" id="75091316"/>
<feature type="transmembrane region" description="Helical" evidence="1">
    <location>
        <begin position="364"/>
        <end position="391"/>
    </location>
</feature>
<proteinExistence type="predicted"/>
<dbReference type="AlphaFoldDB" id="A0A2S6G1H3"/>
<keyword evidence="2" id="KW-0732">Signal</keyword>
<dbReference type="Proteomes" id="UP000239863">
    <property type="component" value="Unassembled WGS sequence"/>
</dbReference>
<feature type="transmembrane region" description="Helical" evidence="1">
    <location>
        <begin position="141"/>
        <end position="163"/>
    </location>
</feature>
<accession>A0A2S6G1H3</accession>
<evidence type="ECO:0000256" key="2">
    <source>
        <dbReference type="SAM" id="SignalP"/>
    </source>
</evidence>